<dbReference type="eggNOG" id="COG1621">
    <property type="taxonomic scope" value="Bacteria"/>
</dbReference>
<gene>
    <name evidence="2" type="ordered locus">Caka_0421</name>
</gene>
<dbReference type="eggNOG" id="COG4733">
    <property type="taxonomic scope" value="Bacteria"/>
</dbReference>
<dbReference type="CDD" id="cd08994">
    <property type="entry name" value="GH43_62_32_68_117_130-like"/>
    <property type="match status" value="1"/>
</dbReference>
<organism evidence="2 3">
    <name type="scientific">Coraliomargarita akajimensis (strain DSM 45221 / IAM 15411 / JCM 23193 / KCTC 12865 / 04OKA010-24)</name>
    <dbReference type="NCBI Taxonomy" id="583355"/>
    <lineage>
        <taxon>Bacteria</taxon>
        <taxon>Pseudomonadati</taxon>
        <taxon>Verrucomicrobiota</taxon>
        <taxon>Opitutia</taxon>
        <taxon>Puniceicoccales</taxon>
        <taxon>Coraliomargaritaceae</taxon>
        <taxon>Coraliomargarita</taxon>
    </lineage>
</organism>
<dbReference type="EMBL" id="CP001998">
    <property type="protein sequence ID" value="ADE53446.1"/>
    <property type="molecule type" value="Genomic_DNA"/>
</dbReference>
<keyword evidence="3" id="KW-1185">Reference proteome</keyword>
<dbReference type="OrthoDB" id="9794572at2"/>
<dbReference type="InterPro" id="IPR013783">
    <property type="entry name" value="Ig-like_fold"/>
</dbReference>
<dbReference type="HOGENOM" id="CLU_342866_0_0_0"/>
<evidence type="ECO:0000313" key="2">
    <source>
        <dbReference type="EMBL" id="ADE53446.1"/>
    </source>
</evidence>
<sequence length="803" mass="89409">MRLFRRIQFLVTSVLLLGLHPALTADVPLIGRSLPGASLLDGDFEEVRAGWRQPKQSPYWKTEIVKGQGKVGCALGNLMNNGASVATAESVVLDHPALQQLTAGDVLAWRFSSSTEYPSDGRVSFSFVFGDQERVLTSRVKVPNGPDMPKNYEGFYTLTAEDIREGLPKAKFTLESTHGIIVYVHWVDVCLLRDATSGPKVLGVNAVDAGLEITWTGQPAATYDIFRSEQERRGFQKIASEIQGQRFVDQSIVNGKPYYYAVKRIGERMASSAVVRGLKLDSRAPSAPLAVQAVGQDWVVQLHWQKPDTDVAYYKVHRSDADGENMTCIAPKVTSESFEDMLPLKGRQNSYRVQAVDYSGNAGALSARVSAQVNAVRGASFSDLLLPMPIHEELRADLWGAEGVLPRDPDNGIESHDWSYWGGKIVQDPSDGLYHLCVVRWPEGDRKGHWAWPYSTVAYTVAEKPTGPFKVIKELAYDFHNGLGHNANIIPLNDGRFALYSLINWKAMILTADSMSGPWEVLGEMQVNVPENYTHAYRLERNLSGVHCEDGSFLFVTKAGAMMRSTQGILGPYDVVSGVTGENETIPERYRRSNYEDPTMWYDGVQYHMMINAFLEYRAIYLRSPDGIHWKYEDGLAYTPNCTEYTDGTRTFWYKVERPNVLQDAYGRATHLSLAAVDVPKADDYGNDRHSSKHLVIPLVVTKRIELLNDAPVTAVTKRIRALIRSEEGFDAQQDLDLDSLRYGANEAVNFGRGCPVVKTEVHADGLIVEFDGSRSELTEANFVGKLIGRTKTDELVVGYSKL</sequence>
<dbReference type="RefSeq" id="WP_013042171.1">
    <property type="nucleotide sequence ID" value="NC_014008.1"/>
</dbReference>
<dbReference type="STRING" id="583355.Caka_0421"/>
<dbReference type="Proteomes" id="UP000000925">
    <property type="component" value="Chromosome"/>
</dbReference>
<dbReference type="SUPFAM" id="SSF75005">
    <property type="entry name" value="Arabinanase/levansucrase/invertase"/>
    <property type="match status" value="2"/>
</dbReference>
<accession>D5EN11</accession>
<dbReference type="InterPro" id="IPR003961">
    <property type="entry name" value="FN3_dom"/>
</dbReference>
<dbReference type="SUPFAM" id="SSF49265">
    <property type="entry name" value="Fibronectin type III"/>
    <property type="match status" value="1"/>
</dbReference>
<dbReference type="InterPro" id="IPR023296">
    <property type="entry name" value="Glyco_hydro_beta-prop_sf"/>
</dbReference>
<name>D5EN11_CORAD</name>
<dbReference type="InterPro" id="IPR036116">
    <property type="entry name" value="FN3_sf"/>
</dbReference>
<protein>
    <submittedName>
        <fullName evidence="2">Fibronectin type III domain protein</fullName>
    </submittedName>
</protein>
<evidence type="ECO:0000259" key="1">
    <source>
        <dbReference type="PROSITE" id="PS50853"/>
    </source>
</evidence>
<reference evidence="2 3" key="1">
    <citation type="journal article" date="2010" name="Stand. Genomic Sci.">
        <title>Complete genome sequence of Coraliomargarita akajimensis type strain (04OKA010-24).</title>
        <authorList>
            <person name="Mavromatis K."/>
            <person name="Abt B."/>
            <person name="Brambilla E."/>
            <person name="Lapidus A."/>
            <person name="Copeland A."/>
            <person name="Deshpande S."/>
            <person name="Nolan M."/>
            <person name="Lucas S."/>
            <person name="Tice H."/>
            <person name="Cheng J.F."/>
            <person name="Han C."/>
            <person name="Detter J.C."/>
            <person name="Woyke T."/>
            <person name="Goodwin L."/>
            <person name="Pitluck S."/>
            <person name="Held B."/>
            <person name="Brettin T."/>
            <person name="Tapia R."/>
            <person name="Ivanova N."/>
            <person name="Mikhailova N."/>
            <person name="Pati A."/>
            <person name="Liolios K."/>
            <person name="Chen A."/>
            <person name="Palaniappan K."/>
            <person name="Land M."/>
            <person name="Hauser L."/>
            <person name="Chang Y.J."/>
            <person name="Jeffries C.D."/>
            <person name="Rohde M."/>
            <person name="Goker M."/>
            <person name="Bristow J."/>
            <person name="Eisen J.A."/>
            <person name="Markowitz V."/>
            <person name="Hugenholtz P."/>
            <person name="Klenk H.P."/>
            <person name="Kyrpides N.C."/>
        </authorList>
    </citation>
    <scope>NUCLEOTIDE SEQUENCE [LARGE SCALE GENOMIC DNA]</scope>
    <source>
        <strain evidence="3">DSM 45221 / IAM 15411 / JCM 23193 / KCTC 12865</strain>
    </source>
</reference>
<evidence type="ECO:0000313" key="3">
    <source>
        <dbReference type="Proteomes" id="UP000000925"/>
    </source>
</evidence>
<dbReference type="AlphaFoldDB" id="D5EN11"/>
<feature type="domain" description="Fibronectin type-III" evidence="1">
    <location>
        <begin position="284"/>
        <end position="376"/>
    </location>
</feature>
<dbReference type="Gene3D" id="2.115.10.20">
    <property type="entry name" value="Glycosyl hydrolase domain, family 43"/>
    <property type="match status" value="1"/>
</dbReference>
<dbReference type="PROSITE" id="PS50853">
    <property type="entry name" value="FN3"/>
    <property type="match status" value="1"/>
</dbReference>
<dbReference type="KEGG" id="caa:Caka_0421"/>
<dbReference type="Gene3D" id="2.60.40.10">
    <property type="entry name" value="Immunoglobulins"/>
    <property type="match status" value="2"/>
</dbReference>
<proteinExistence type="predicted"/>